<keyword evidence="4" id="KW-0378">Hydrolase</keyword>
<feature type="region of interest" description="Disordered" evidence="11">
    <location>
        <begin position="328"/>
        <end position="354"/>
    </location>
</feature>
<dbReference type="EMBL" id="KQ435794">
    <property type="protein sequence ID" value="KOX74041.1"/>
    <property type="molecule type" value="Genomic_DNA"/>
</dbReference>
<evidence type="ECO:0000256" key="1">
    <source>
        <dbReference type="ARBA" id="ARBA00004236"/>
    </source>
</evidence>
<evidence type="ECO:0000256" key="8">
    <source>
        <dbReference type="ARBA" id="ARBA00038397"/>
    </source>
</evidence>
<dbReference type="STRING" id="166423.A0A0N0BG46"/>
<organism evidence="12 13">
    <name type="scientific">Melipona quadrifasciata</name>
    <dbReference type="NCBI Taxonomy" id="166423"/>
    <lineage>
        <taxon>Eukaryota</taxon>
        <taxon>Metazoa</taxon>
        <taxon>Ecdysozoa</taxon>
        <taxon>Arthropoda</taxon>
        <taxon>Hexapoda</taxon>
        <taxon>Insecta</taxon>
        <taxon>Pterygota</taxon>
        <taxon>Neoptera</taxon>
        <taxon>Endopterygota</taxon>
        <taxon>Hymenoptera</taxon>
        <taxon>Apocrita</taxon>
        <taxon>Aculeata</taxon>
        <taxon>Apoidea</taxon>
        <taxon>Anthophila</taxon>
        <taxon>Apidae</taxon>
        <taxon>Melipona</taxon>
    </lineage>
</organism>
<feature type="compositionally biased region" description="Basic and acidic residues" evidence="11">
    <location>
        <begin position="345"/>
        <end position="354"/>
    </location>
</feature>
<dbReference type="GO" id="GO:0010008">
    <property type="term" value="C:endosome membrane"/>
    <property type="evidence" value="ECO:0007669"/>
    <property type="project" value="TreeGrafter"/>
</dbReference>
<evidence type="ECO:0000256" key="9">
    <source>
        <dbReference type="ARBA" id="ARBA00046278"/>
    </source>
</evidence>
<evidence type="ECO:0000256" key="5">
    <source>
        <dbReference type="ARBA" id="ARBA00023136"/>
    </source>
</evidence>
<accession>A0A0N0BG46</accession>
<keyword evidence="13" id="KW-1185">Reference proteome</keyword>
<dbReference type="SUPFAM" id="SSF53474">
    <property type="entry name" value="alpha/beta-Hydrolases"/>
    <property type="match status" value="1"/>
</dbReference>
<evidence type="ECO:0000256" key="6">
    <source>
        <dbReference type="ARBA" id="ARBA00023139"/>
    </source>
</evidence>
<reference evidence="12 13" key="1">
    <citation type="submission" date="2015-07" db="EMBL/GenBank/DDBJ databases">
        <title>The genome of Melipona quadrifasciata.</title>
        <authorList>
            <person name="Pan H."/>
            <person name="Kapheim K."/>
        </authorList>
    </citation>
    <scope>NUCLEOTIDE SEQUENCE [LARGE SCALE GENOMIC DNA]</scope>
    <source>
        <strain evidence="12">0111107301</strain>
        <tissue evidence="12">Whole body</tissue>
    </source>
</reference>
<comment type="catalytic activity">
    <reaction evidence="10">
        <text>S-hexadecanoyl-L-cysteinyl-[protein] + H2O = L-cysteinyl-[protein] + hexadecanoate + H(+)</text>
        <dbReference type="Rhea" id="RHEA:19233"/>
        <dbReference type="Rhea" id="RHEA-COMP:10131"/>
        <dbReference type="Rhea" id="RHEA-COMP:11032"/>
        <dbReference type="ChEBI" id="CHEBI:7896"/>
        <dbReference type="ChEBI" id="CHEBI:15377"/>
        <dbReference type="ChEBI" id="CHEBI:15378"/>
        <dbReference type="ChEBI" id="CHEBI:29950"/>
        <dbReference type="ChEBI" id="CHEBI:74151"/>
        <dbReference type="EC" id="3.1.2.22"/>
    </reaction>
</comment>
<proteinExistence type="inferred from homology"/>
<evidence type="ECO:0000256" key="4">
    <source>
        <dbReference type="ARBA" id="ARBA00022801"/>
    </source>
</evidence>
<dbReference type="OrthoDB" id="446723at2759"/>
<evidence type="ECO:0000313" key="13">
    <source>
        <dbReference type="Proteomes" id="UP000053105"/>
    </source>
</evidence>
<dbReference type="GO" id="GO:0005886">
    <property type="term" value="C:plasma membrane"/>
    <property type="evidence" value="ECO:0007669"/>
    <property type="project" value="UniProtKB-SubCell"/>
</dbReference>
<keyword evidence="7" id="KW-0449">Lipoprotein</keyword>
<evidence type="ECO:0000256" key="3">
    <source>
        <dbReference type="ARBA" id="ARBA00022475"/>
    </source>
</evidence>
<comment type="subcellular location">
    <subcellularLocation>
        <location evidence="1">Cell membrane</location>
    </subcellularLocation>
    <subcellularLocation>
        <location evidence="9">Endomembrane system</location>
        <topology evidence="9">Lipid-anchor</topology>
        <orientation evidence="9">Cytoplasmic side</orientation>
    </subcellularLocation>
</comment>
<keyword evidence="5" id="KW-0472">Membrane</keyword>
<dbReference type="PANTHER" id="PTHR12277:SF81">
    <property type="entry name" value="PROTEIN ABHD13"/>
    <property type="match status" value="1"/>
</dbReference>
<comment type="similarity">
    <text evidence="8">Belongs to the AB hydrolase superfamily. ABHD17 family.</text>
</comment>
<keyword evidence="3" id="KW-1003">Cell membrane</keyword>
<evidence type="ECO:0000256" key="7">
    <source>
        <dbReference type="ARBA" id="ARBA00023288"/>
    </source>
</evidence>
<evidence type="ECO:0000256" key="2">
    <source>
        <dbReference type="ARBA" id="ARBA00012423"/>
    </source>
</evidence>
<dbReference type="FunFam" id="3.40.50.1820:FF:000008">
    <property type="entry name" value="Alpha/beta hydrolase domain-containing protein 17B"/>
    <property type="match status" value="1"/>
</dbReference>
<evidence type="ECO:0000313" key="12">
    <source>
        <dbReference type="EMBL" id="KOX74041.1"/>
    </source>
</evidence>
<protein>
    <recommendedName>
        <fullName evidence="2">palmitoyl-protein hydrolase</fullName>
        <ecNumber evidence="2">3.1.2.22</ecNumber>
    </recommendedName>
</protein>
<dbReference type="EC" id="3.1.2.22" evidence="2"/>
<sequence length="741" mass="83340">MNGLSFSELCCLFCCPPCPSRIAAKLAFLPPEPTYAFIEDEGSKVTISLSERAEWQYTEREKESVEGFYARTSRGNRIACLFVRCSATARFTILYSHGNAVDLGQMSSFYLGLGSRINCNIFSYDYSGYGVSGGKPSEKNLYADIDAAWHALRTRYGISPENIILYGQSIGTVPTVDLAARYEVGAVVLHSPLMSGMRVAFPNTKRTWFFDAFPSIDKVPKVTSPVLVIHGTEVNVINFSHGLAIYERCPRAVEPLWVEGAGHNDVELYDQYLERLKQFQSPLTGVKALVRPCDEESSSVSTDDGFFFRDQQIDVNQKIHCKDSLKETCSKDDNSSLDSNSKKAIQQDEKSMKEEELATNVQENKRNKTILEGTSIRHNFRLNHISQVAKKHISLPKNLKNPFGKSQKNIVHRTLKNSFGQGHKKADTQISHTTLVDIQVEDCRQFAIGEKSFPNIPNDNNKSISDCKSIQNQFKAEKKSPINQFKYSSIESVLDSECTKNNRKHCCNKILSKDVIIKGKKPEEHEAQAHNEKSVESTKKFSWGTKSASKSFEKTCKDKGKIQDSVEKKLKAKRILSSPLRKFGRSSLTIEPDKIMINLPKCSPCACRLAASSKILSNDSSLLSRFTTNRESPHHAVRLKSPSHVDVQTDITLKTSERTSMQANLLPNVQQKSRYTPRSRSVELTLLVIPYNWRERWKDEWKGFWVVRLGKREKGFVSESLPRLISGGADGSDSLPQTLVS</sequence>
<dbReference type="Gene3D" id="3.40.50.1820">
    <property type="entry name" value="alpha/beta hydrolase"/>
    <property type="match status" value="1"/>
</dbReference>
<dbReference type="GO" id="GO:0008474">
    <property type="term" value="F:palmitoyl-(protein) hydrolase activity"/>
    <property type="evidence" value="ECO:0007669"/>
    <property type="project" value="UniProtKB-EC"/>
</dbReference>
<keyword evidence="6" id="KW-0564">Palmitate</keyword>
<dbReference type="InterPro" id="IPR029058">
    <property type="entry name" value="AB_hydrolase_fold"/>
</dbReference>
<name>A0A0N0BG46_9HYME</name>
<gene>
    <name evidence="12" type="ORF">WN51_14121</name>
</gene>
<dbReference type="AlphaFoldDB" id="A0A0N0BG46"/>
<evidence type="ECO:0000256" key="10">
    <source>
        <dbReference type="ARBA" id="ARBA00047337"/>
    </source>
</evidence>
<evidence type="ECO:0000256" key="11">
    <source>
        <dbReference type="SAM" id="MobiDB-lite"/>
    </source>
</evidence>
<dbReference type="PANTHER" id="PTHR12277">
    <property type="entry name" value="ALPHA/BETA HYDROLASE DOMAIN-CONTAINING PROTEIN"/>
    <property type="match status" value="1"/>
</dbReference>
<dbReference type="Proteomes" id="UP000053105">
    <property type="component" value="Unassembled WGS sequence"/>
</dbReference>